<dbReference type="GO" id="GO:0008782">
    <property type="term" value="F:adenosylhomocysteine nucleosidase activity"/>
    <property type="evidence" value="ECO:0007669"/>
    <property type="project" value="UniProtKB-EC"/>
</dbReference>
<dbReference type="InterPro" id="IPR035994">
    <property type="entry name" value="Nucleoside_phosphorylase_sf"/>
</dbReference>
<reference evidence="7 8" key="1">
    <citation type="submission" date="2018-07" db="EMBL/GenBank/DDBJ databases">
        <title>Complete genome sequence of Spiroplasma alleghenense PLHS-1 (ATCC 51752).</title>
        <authorList>
            <person name="Chou L."/>
            <person name="Lee T.-Y."/>
            <person name="Tsai Y.-M."/>
            <person name="Kuo C.-H."/>
        </authorList>
    </citation>
    <scope>NUCLEOTIDE SEQUENCE [LARGE SCALE GENOMIC DNA]</scope>
    <source>
        <strain evidence="7 8">PLHS-1</strain>
    </source>
</reference>
<sequence length="221" mass="25080">MKLLIFAMIEEAQDTINSLEFSKVDDLFLNYYQNKESYLLITGIGLVNASLTLSVFLTKHKEIKEIINIGTAGSCSQELNVKDVVIIDKTYYSAADLTGFNYSYGQLPGEPKYYHNPHINAEFFKNLKIFEPKISSLASSDIFINSEEKFNNFVKKTDVGVEVFDMEGAALSHVANRFKKQIVIIKIISDNLLNNSSEIQFDQFLQEISIKISKILKLVLK</sequence>
<dbReference type="GO" id="GO:0008930">
    <property type="term" value="F:methylthioadenosine nucleosidase activity"/>
    <property type="evidence" value="ECO:0007669"/>
    <property type="project" value="InterPro"/>
</dbReference>
<dbReference type="PANTHER" id="PTHR46832">
    <property type="entry name" value="5'-METHYLTHIOADENOSINE/S-ADENOSYLHOMOCYSTEINE NUCLEOSIDASE"/>
    <property type="match status" value="1"/>
</dbReference>
<evidence type="ECO:0000313" key="7">
    <source>
        <dbReference type="EMBL" id="AXK51242.1"/>
    </source>
</evidence>
<evidence type="ECO:0000259" key="6">
    <source>
        <dbReference type="Pfam" id="PF01048"/>
    </source>
</evidence>
<dbReference type="GO" id="GO:0005829">
    <property type="term" value="C:cytosol"/>
    <property type="evidence" value="ECO:0007669"/>
    <property type="project" value="TreeGrafter"/>
</dbReference>
<gene>
    <name evidence="7" type="primary">mtnN</name>
    <name evidence="7" type="ORF">SALLE_v1c05700</name>
</gene>
<evidence type="ECO:0000256" key="4">
    <source>
        <dbReference type="ARBA" id="ARBA00022801"/>
    </source>
</evidence>
<dbReference type="InterPro" id="IPR000845">
    <property type="entry name" value="Nucleoside_phosphorylase_d"/>
</dbReference>
<dbReference type="KEGG" id="salx:SALLE_v1c05700"/>
<dbReference type="EMBL" id="CP031376">
    <property type="protein sequence ID" value="AXK51242.1"/>
    <property type="molecule type" value="Genomic_DNA"/>
</dbReference>
<organism evidence="7 8">
    <name type="scientific">Spiroplasma alleghenense</name>
    <dbReference type="NCBI Taxonomy" id="216931"/>
    <lineage>
        <taxon>Bacteria</taxon>
        <taxon>Bacillati</taxon>
        <taxon>Mycoplasmatota</taxon>
        <taxon>Mollicutes</taxon>
        <taxon>Entomoplasmatales</taxon>
        <taxon>Spiroplasmataceae</taxon>
        <taxon>Spiroplasma</taxon>
    </lineage>
</organism>
<dbReference type="GO" id="GO:0019509">
    <property type="term" value="P:L-methionine salvage from methylthioadenosine"/>
    <property type="evidence" value="ECO:0007669"/>
    <property type="project" value="UniProtKB-UniPathway"/>
</dbReference>
<dbReference type="SUPFAM" id="SSF53167">
    <property type="entry name" value="Purine and uridine phosphorylases"/>
    <property type="match status" value="1"/>
</dbReference>
<dbReference type="EC" id="3.2.2.9" evidence="2"/>
<dbReference type="UniPathway" id="UPA00904">
    <property type="reaction ID" value="UER00871"/>
</dbReference>
<accession>A0A345Z3R3</accession>
<evidence type="ECO:0000256" key="3">
    <source>
        <dbReference type="ARBA" id="ARBA00022605"/>
    </source>
</evidence>
<dbReference type="Proteomes" id="UP000254792">
    <property type="component" value="Chromosome"/>
</dbReference>
<keyword evidence="3" id="KW-0028">Amino-acid biosynthesis</keyword>
<dbReference type="OrthoDB" id="9792278at2"/>
<proteinExistence type="predicted"/>
<dbReference type="Pfam" id="PF01048">
    <property type="entry name" value="PNP_UDP_1"/>
    <property type="match status" value="1"/>
</dbReference>
<comment type="pathway">
    <text evidence="1">Amino-acid biosynthesis; L-methionine biosynthesis via salvage pathway; S-methyl-5-thio-alpha-D-ribose 1-phosphate from S-methyl-5'-thioadenosine (hydrolase route): step 1/2.</text>
</comment>
<protein>
    <recommendedName>
        <fullName evidence="2">adenosylhomocysteine nucleosidase</fullName>
        <ecNumber evidence="2">3.2.2.9</ecNumber>
    </recommendedName>
</protein>
<evidence type="ECO:0000256" key="2">
    <source>
        <dbReference type="ARBA" id="ARBA00011974"/>
    </source>
</evidence>
<feature type="domain" description="Nucleoside phosphorylase" evidence="6">
    <location>
        <begin position="7"/>
        <end position="220"/>
    </location>
</feature>
<dbReference type="GO" id="GO:0009164">
    <property type="term" value="P:nucleoside catabolic process"/>
    <property type="evidence" value="ECO:0007669"/>
    <property type="project" value="InterPro"/>
</dbReference>
<keyword evidence="4" id="KW-0378">Hydrolase</keyword>
<name>A0A345Z3R3_9MOLU</name>
<keyword evidence="8" id="KW-1185">Reference proteome</keyword>
<dbReference type="InterPro" id="IPR010049">
    <property type="entry name" value="MTA_SAH_Nsdase"/>
</dbReference>
<evidence type="ECO:0000313" key="8">
    <source>
        <dbReference type="Proteomes" id="UP000254792"/>
    </source>
</evidence>
<dbReference type="Gene3D" id="3.40.50.1580">
    <property type="entry name" value="Nucleoside phosphorylase domain"/>
    <property type="match status" value="1"/>
</dbReference>
<keyword evidence="5" id="KW-0486">Methionine biosynthesis</keyword>
<dbReference type="PANTHER" id="PTHR46832:SF1">
    <property type="entry name" value="5'-METHYLTHIOADENOSINE_S-ADENOSYLHOMOCYSTEINE NUCLEOSIDASE"/>
    <property type="match status" value="1"/>
</dbReference>
<dbReference type="RefSeq" id="WP_115558149.1">
    <property type="nucleotide sequence ID" value="NZ_CP031376.1"/>
</dbReference>
<dbReference type="CDD" id="cd09008">
    <property type="entry name" value="MTAN"/>
    <property type="match status" value="1"/>
</dbReference>
<evidence type="ECO:0000256" key="1">
    <source>
        <dbReference type="ARBA" id="ARBA00004945"/>
    </source>
</evidence>
<dbReference type="NCBIfam" id="TIGR01704">
    <property type="entry name" value="MTA_SAH-Nsdase"/>
    <property type="match status" value="1"/>
</dbReference>
<dbReference type="GO" id="GO:0019284">
    <property type="term" value="P:L-methionine salvage from S-adenosylmethionine"/>
    <property type="evidence" value="ECO:0007669"/>
    <property type="project" value="TreeGrafter"/>
</dbReference>
<dbReference type="AlphaFoldDB" id="A0A345Z3R3"/>
<evidence type="ECO:0000256" key="5">
    <source>
        <dbReference type="ARBA" id="ARBA00023167"/>
    </source>
</evidence>